<evidence type="ECO:0000256" key="2">
    <source>
        <dbReference type="SAM" id="Phobius"/>
    </source>
</evidence>
<accession>A0A2K9LMV7</accession>
<sequence length="175" mass="18751">MVSAPKFKLSVLGVLKGFDSAKVRLQLSRQLNMNDQQVESLLQNSAPVLQKLMAHEDAFKLKAALREVGVDCMIKPVPLTGLAERAGSLSLYSGAEPKPASRAPVARSSRPSPVRTGRAYGRPTASTKGSVSMWSVVAMAALVVLASWLFKQPSSRLDGARSNQVASMLDSRSID</sequence>
<dbReference type="KEGG" id="kak:Kalk_14555"/>
<evidence type="ECO:0000313" key="4">
    <source>
        <dbReference type="Proteomes" id="UP000235116"/>
    </source>
</evidence>
<evidence type="ECO:0000313" key="3">
    <source>
        <dbReference type="EMBL" id="AUM13567.1"/>
    </source>
</evidence>
<keyword evidence="2" id="KW-1133">Transmembrane helix</keyword>
<organism evidence="3 4">
    <name type="scientific">Ketobacter alkanivorans</name>
    <dbReference type="NCBI Taxonomy" id="1917421"/>
    <lineage>
        <taxon>Bacteria</taxon>
        <taxon>Pseudomonadati</taxon>
        <taxon>Pseudomonadota</taxon>
        <taxon>Gammaproteobacteria</taxon>
        <taxon>Pseudomonadales</taxon>
        <taxon>Ketobacteraceae</taxon>
        <taxon>Ketobacter</taxon>
    </lineage>
</organism>
<keyword evidence="2" id="KW-0812">Transmembrane</keyword>
<dbReference type="AlphaFoldDB" id="A0A2K9LMV7"/>
<name>A0A2K9LMV7_9GAMM</name>
<keyword evidence="2" id="KW-0472">Membrane</keyword>
<evidence type="ECO:0000256" key="1">
    <source>
        <dbReference type="SAM" id="MobiDB-lite"/>
    </source>
</evidence>
<protein>
    <submittedName>
        <fullName evidence="3">Uncharacterized protein</fullName>
    </submittedName>
</protein>
<feature type="compositionally biased region" description="Low complexity" evidence="1">
    <location>
        <begin position="100"/>
        <end position="115"/>
    </location>
</feature>
<reference evidence="4" key="1">
    <citation type="submission" date="2017-08" db="EMBL/GenBank/DDBJ databases">
        <title>Direct submision.</title>
        <authorList>
            <person name="Kim S.-J."/>
            <person name="Rhee S.-K."/>
        </authorList>
    </citation>
    <scope>NUCLEOTIDE SEQUENCE [LARGE SCALE GENOMIC DNA]</scope>
    <source>
        <strain evidence="4">GI5</strain>
    </source>
</reference>
<proteinExistence type="predicted"/>
<feature type="region of interest" description="Disordered" evidence="1">
    <location>
        <begin position="93"/>
        <end position="127"/>
    </location>
</feature>
<gene>
    <name evidence="3" type="ORF">Kalk_14555</name>
</gene>
<dbReference type="Proteomes" id="UP000235116">
    <property type="component" value="Chromosome"/>
</dbReference>
<dbReference type="EMBL" id="CP022684">
    <property type="protein sequence ID" value="AUM13567.1"/>
    <property type="molecule type" value="Genomic_DNA"/>
</dbReference>
<keyword evidence="4" id="KW-1185">Reference proteome</keyword>
<feature type="transmembrane region" description="Helical" evidence="2">
    <location>
        <begin position="131"/>
        <end position="150"/>
    </location>
</feature>